<dbReference type="OrthoDB" id="10256233at2759"/>
<evidence type="ECO:0000259" key="9">
    <source>
        <dbReference type="PROSITE" id="PS51195"/>
    </source>
</evidence>
<dbReference type="PROSITE" id="PS51195">
    <property type="entry name" value="Q_MOTIF"/>
    <property type="match status" value="1"/>
</dbReference>
<dbReference type="InterPro" id="IPR014001">
    <property type="entry name" value="Helicase_ATP-bd"/>
</dbReference>
<reference evidence="10 11" key="1">
    <citation type="submission" date="2020-04" db="EMBL/GenBank/DDBJ databases">
        <authorList>
            <person name="Alioto T."/>
            <person name="Alioto T."/>
            <person name="Gomez Garrido J."/>
        </authorList>
    </citation>
    <scope>NUCLEOTIDE SEQUENCE [LARGE SCALE GENOMIC DNA]</scope>
</reference>
<dbReference type="Pfam" id="PF00271">
    <property type="entry name" value="Helicase_C"/>
    <property type="match status" value="1"/>
</dbReference>
<comment type="caution">
    <text evidence="10">The sequence shown here is derived from an EMBL/GenBank/DDBJ whole genome shotgun (WGS) entry which is preliminary data.</text>
</comment>
<keyword evidence="2" id="KW-0547">Nucleotide-binding</keyword>
<dbReference type="EMBL" id="CADEPI010000277">
    <property type="protein sequence ID" value="CAB3382593.1"/>
    <property type="molecule type" value="Genomic_DNA"/>
</dbReference>
<proteinExistence type="predicted"/>
<feature type="domain" description="Helicase C-terminal" evidence="8">
    <location>
        <begin position="352"/>
        <end position="506"/>
    </location>
</feature>
<sequence>MSWYVLNNLRDSSSIAPRTIRKTKKSPKPRKQKVENNLAHPQWNTKDWLIECKRPEYNFPKDADGKVGEETKLASHAWFNRHSNGDYFTIHPTEKPSDVQSFVTEGFDKLGLRPEILSAVNDAGFQHPTLVQCKSVQPLLAGRNTVIAAETGCGKTLAYLLPVMQQVLEWKQHFPNNINTPLALILTPNRELVYQTYGVAKRLAENLSLTPFKMTGGKTKRMIQAAKFDPMDILIATPSVVNKLTATKILDLTNVRHVVMDEADTLLDDSFNWYIKAFLRKISIYFQSVRKPGSEPVGAQLTLASATMPQDVAPILSDFLEEDSFEMVVTPGLHKLMPQVKQTFMRMGKIHKSEQLLKTVKQLQASKTPTLIFSNKTTTSRFITLFLKEHNVDAPCFCADMRAEFRQETFNKFQSGQSTFLSTTDIASRGLDTLKAQVILNYDFPVYMADYLHRCGRVGRIGSDVNGRVISFVNGPAEIKNVQAIERSTRTKEPLPNVNGNIKKLIQRYEDAMDEKEINEEIRQMAH</sequence>
<dbReference type="InterPro" id="IPR001650">
    <property type="entry name" value="Helicase_C-like"/>
</dbReference>
<dbReference type="Proteomes" id="UP000494165">
    <property type="component" value="Unassembled WGS sequence"/>
</dbReference>
<evidence type="ECO:0000259" key="8">
    <source>
        <dbReference type="PROSITE" id="PS51194"/>
    </source>
</evidence>
<evidence type="ECO:0000259" key="7">
    <source>
        <dbReference type="PROSITE" id="PS51192"/>
    </source>
</evidence>
<organism evidence="10 11">
    <name type="scientific">Cloeon dipterum</name>
    <dbReference type="NCBI Taxonomy" id="197152"/>
    <lineage>
        <taxon>Eukaryota</taxon>
        <taxon>Metazoa</taxon>
        <taxon>Ecdysozoa</taxon>
        <taxon>Arthropoda</taxon>
        <taxon>Hexapoda</taxon>
        <taxon>Insecta</taxon>
        <taxon>Pterygota</taxon>
        <taxon>Palaeoptera</taxon>
        <taxon>Ephemeroptera</taxon>
        <taxon>Pisciforma</taxon>
        <taxon>Baetidae</taxon>
        <taxon>Cloeon</taxon>
    </lineage>
</organism>
<dbReference type="InterPro" id="IPR014014">
    <property type="entry name" value="RNA_helicase_DEAD_Q_motif"/>
</dbReference>
<dbReference type="PROSITE" id="PS51192">
    <property type="entry name" value="HELICASE_ATP_BIND_1"/>
    <property type="match status" value="1"/>
</dbReference>
<dbReference type="CDD" id="cd18787">
    <property type="entry name" value="SF2_C_DEAD"/>
    <property type="match status" value="1"/>
</dbReference>
<dbReference type="GO" id="GO:0003724">
    <property type="term" value="F:RNA helicase activity"/>
    <property type="evidence" value="ECO:0007669"/>
    <property type="project" value="UniProtKB-EC"/>
</dbReference>
<protein>
    <recommendedName>
        <fullName evidence="1">RNA helicase</fullName>
        <ecNumber evidence="1">3.6.4.13</ecNumber>
    </recommendedName>
</protein>
<feature type="domain" description="Helicase ATP-binding" evidence="7">
    <location>
        <begin position="136"/>
        <end position="326"/>
    </location>
</feature>
<evidence type="ECO:0000256" key="6">
    <source>
        <dbReference type="PROSITE-ProRule" id="PRU00552"/>
    </source>
</evidence>
<keyword evidence="4" id="KW-0347">Helicase</keyword>
<dbReference type="EC" id="3.6.4.13" evidence="1"/>
<evidence type="ECO:0000313" key="10">
    <source>
        <dbReference type="EMBL" id="CAB3382593.1"/>
    </source>
</evidence>
<evidence type="ECO:0000256" key="5">
    <source>
        <dbReference type="ARBA" id="ARBA00022840"/>
    </source>
</evidence>
<feature type="domain" description="DEAD-box RNA helicase Q" evidence="9">
    <location>
        <begin position="105"/>
        <end position="133"/>
    </location>
</feature>
<dbReference type="PROSITE" id="PS51194">
    <property type="entry name" value="HELICASE_CTER"/>
    <property type="match status" value="1"/>
</dbReference>
<dbReference type="GO" id="GO:0016787">
    <property type="term" value="F:hydrolase activity"/>
    <property type="evidence" value="ECO:0007669"/>
    <property type="project" value="UniProtKB-KW"/>
</dbReference>
<keyword evidence="5" id="KW-0067">ATP-binding</keyword>
<dbReference type="InterPro" id="IPR027417">
    <property type="entry name" value="P-loop_NTPase"/>
</dbReference>
<evidence type="ECO:0000313" key="11">
    <source>
        <dbReference type="Proteomes" id="UP000494165"/>
    </source>
</evidence>
<evidence type="ECO:0000256" key="1">
    <source>
        <dbReference type="ARBA" id="ARBA00012552"/>
    </source>
</evidence>
<dbReference type="SUPFAM" id="SSF52540">
    <property type="entry name" value="P-loop containing nucleoside triphosphate hydrolases"/>
    <property type="match status" value="1"/>
</dbReference>
<dbReference type="PANTHER" id="PTHR47960">
    <property type="entry name" value="DEAD-BOX ATP-DEPENDENT RNA HELICASE 50"/>
    <property type="match status" value="1"/>
</dbReference>
<dbReference type="GO" id="GO:0003676">
    <property type="term" value="F:nucleic acid binding"/>
    <property type="evidence" value="ECO:0007669"/>
    <property type="project" value="InterPro"/>
</dbReference>
<dbReference type="SMART" id="SM00490">
    <property type="entry name" value="HELICc"/>
    <property type="match status" value="1"/>
</dbReference>
<feature type="short sequence motif" description="Q motif" evidence="6">
    <location>
        <begin position="105"/>
        <end position="133"/>
    </location>
</feature>
<dbReference type="SMART" id="SM00487">
    <property type="entry name" value="DEXDc"/>
    <property type="match status" value="1"/>
</dbReference>
<evidence type="ECO:0000256" key="2">
    <source>
        <dbReference type="ARBA" id="ARBA00022741"/>
    </source>
</evidence>
<evidence type="ECO:0000256" key="4">
    <source>
        <dbReference type="ARBA" id="ARBA00022806"/>
    </source>
</evidence>
<dbReference type="AlphaFoldDB" id="A0A8S1DJT0"/>
<dbReference type="Pfam" id="PF00270">
    <property type="entry name" value="DEAD"/>
    <property type="match status" value="1"/>
</dbReference>
<dbReference type="Gene3D" id="3.40.50.300">
    <property type="entry name" value="P-loop containing nucleotide triphosphate hydrolases"/>
    <property type="match status" value="2"/>
</dbReference>
<dbReference type="InterPro" id="IPR011545">
    <property type="entry name" value="DEAD/DEAH_box_helicase_dom"/>
</dbReference>
<name>A0A8S1DJT0_9INSE</name>
<keyword evidence="3" id="KW-0378">Hydrolase</keyword>
<accession>A0A8S1DJT0</accession>
<evidence type="ECO:0000256" key="3">
    <source>
        <dbReference type="ARBA" id="ARBA00022801"/>
    </source>
</evidence>
<dbReference type="GO" id="GO:0005524">
    <property type="term" value="F:ATP binding"/>
    <property type="evidence" value="ECO:0007669"/>
    <property type="project" value="UniProtKB-KW"/>
</dbReference>
<gene>
    <name evidence="10" type="ORF">CLODIP_2_CD02941</name>
</gene>
<keyword evidence="11" id="KW-1185">Reference proteome</keyword>